<dbReference type="RefSeq" id="WP_338422448.1">
    <property type="nucleotide sequence ID" value="NZ_WOSX01000021.1"/>
</dbReference>
<comment type="caution">
    <text evidence="8">The sequence shown here is derived from an EMBL/GenBank/DDBJ whole genome shotgun (WGS) entry which is preliminary data.</text>
</comment>
<feature type="signal peptide" evidence="7">
    <location>
        <begin position="1"/>
        <end position="42"/>
    </location>
</feature>
<dbReference type="PIRSF" id="PIRSF002859">
    <property type="entry name" value="Lipo_traT"/>
    <property type="match status" value="1"/>
</dbReference>
<evidence type="ECO:0000256" key="6">
    <source>
        <dbReference type="SAM" id="MobiDB-lite"/>
    </source>
</evidence>
<evidence type="ECO:0000256" key="1">
    <source>
        <dbReference type="ARBA" id="ARBA00004459"/>
    </source>
</evidence>
<keyword evidence="9" id="KW-1185">Reference proteome</keyword>
<evidence type="ECO:0000256" key="7">
    <source>
        <dbReference type="SAM" id="SignalP"/>
    </source>
</evidence>
<accession>A0ABX0KGN2</accession>
<organism evidence="8 9">
    <name type="scientific">Acetobacter fallax</name>
    <dbReference type="NCBI Taxonomy" id="1737473"/>
    <lineage>
        <taxon>Bacteria</taxon>
        <taxon>Pseudomonadati</taxon>
        <taxon>Pseudomonadota</taxon>
        <taxon>Alphaproteobacteria</taxon>
        <taxon>Acetobacterales</taxon>
        <taxon>Acetobacteraceae</taxon>
        <taxon>Acetobacter</taxon>
    </lineage>
</organism>
<comment type="subcellular location">
    <subcellularLocation>
        <location evidence="1">Cell outer membrane</location>
        <topology evidence="1">Lipid-anchor</topology>
    </subcellularLocation>
</comment>
<evidence type="ECO:0000256" key="3">
    <source>
        <dbReference type="ARBA" id="ARBA00023136"/>
    </source>
</evidence>
<keyword evidence="2 7" id="KW-0732">Signal</keyword>
<gene>
    <name evidence="8" type="ORF">GOB84_11005</name>
</gene>
<evidence type="ECO:0000313" key="9">
    <source>
        <dbReference type="Proteomes" id="UP000615326"/>
    </source>
</evidence>
<evidence type="ECO:0000256" key="5">
    <source>
        <dbReference type="ARBA" id="ARBA00023288"/>
    </source>
</evidence>
<proteinExistence type="predicted"/>
<evidence type="ECO:0000256" key="2">
    <source>
        <dbReference type="ARBA" id="ARBA00022729"/>
    </source>
</evidence>
<evidence type="ECO:0008006" key="10">
    <source>
        <dbReference type="Google" id="ProtNLM"/>
    </source>
</evidence>
<dbReference type="InterPro" id="IPR008874">
    <property type="entry name" value="TraT_complement-R"/>
</dbReference>
<reference evidence="8 9" key="1">
    <citation type="journal article" date="2020" name="Int. J. Syst. Evol. Microbiol.">
        <title>Novel acetic acid bacteria from cider fermentations: Acetobacter conturbans sp. nov. and Acetobacter fallax sp. nov.</title>
        <authorList>
            <person name="Sombolestani A.S."/>
            <person name="Cleenwerck I."/>
            <person name="Cnockaert M."/>
            <person name="Borremans W."/>
            <person name="Wieme A.D."/>
            <person name="De Vuyst L."/>
            <person name="Vandamme P."/>
        </authorList>
    </citation>
    <scope>NUCLEOTIDE SEQUENCE [LARGE SCALE GENOMIC DNA]</scope>
    <source>
        <strain evidence="8 9">LMG 1637</strain>
    </source>
</reference>
<name>A0ABX0KGN2_9PROT</name>
<keyword evidence="4" id="KW-0564">Palmitate</keyword>
<dbReference type="Pfam" id="PF05818">
    <property type="entry name" value="TraT"/>
    <property type="match status" value="1"/>
</dbReference>
<feature type="chain" id="PRO_5047111091" description="Lipoprotein" evidence="7">
    <location>
        <begin position="43"/>
        <end position="283"/>
    </location>
</feature>
<protein>
    <recommendedName>
        <fullName evidence="10">Lipoprotein</fullName>
    </recommendedName>
</protein>
<sequence length="283" mass="30544">MSASFSGMQSPTDRLFFIRCKTEHAIAWLCMFLMSVTLSACASVEAVTAHSHLTVNTKMSETVFLDPVAPDQRTIYLGIRNTSGFPSIDFKTPLMHALEARGYTLVADPDIARFELQVNVLQAGRIGQKQVASLLAPGWDQPLMRGSVPGGMTPVYAGNIPVGLVPGLGLNGAPGLLDQIVGDVTYAVTTDIRLSERPVSGLAVHQFTRTSHESPDNTGASLPDGTTDVVNSNARYQEIDEPSAFKTYHVRETAYADQVNLTARKAIPILENHLASSLANLFE</sequence>
<evidence type="ECO:0000313" key="8">
    <source>
        <dbReference type="EMBL" id="NHO33077.1"/>
    </source>
</evidence>
<keyword evidence="3" id="KW-0472">Membrane</keyword>
<dbReference type="Proteomes" id="UP000615326">
    <property type="component" value="Unassembled WGS sequence"/>
</dbReference>
<keyword evidence="5" id="KW-0449">Lipoprotein</keyword>
<evidence type="ECO:0000256" key="4">
    <source>
        <dbReference type="ARBA" id="ARBA00023139"/>
    </source>
</evidence>
<feature type="region of interest" description="Disordered" evidence="6">
    <location>
        <begin position="207"/>
        <end position="226"/>
    </location>
</feature>
<dbReference type="EMBL" id="WOSW01000020">
    <property type="protein sequence ID" value="NHO33077.1"/>
    <property type="molecule type" value="Genomic_DNA"/>
</dbReference>